<dbReference type="SUPFAM" id="SSF55136">
    <property type="entry name" value="Probable bacterial effector-binding domain"/>
    <property type="match status" value="1"/>
</dbReference>
<dbReference type="Pfam" id="PF06445">
    <property type="entry name" value="GyrI-like"/>
    <property type="match status" value="1"/>
</dbReference>
<dbReference type="PANTHER" id="PTHR47504">
    <property type="entry name" value="RIGHT ORIGIN-BINDING PROTEIN"/>
    <property type="match status" value="1"/>
</dbReference>
<dbReference type="PANTHER" id="PTHR47504:SF5">
    <property type="entry name" value="RIGHT ORIGIN-BINDING PROTEIN"/>
    <property type="match status" value="1"/>
</dbReference>
<dbReference type="SMART" id="SM00871">
    <property type="entry name" value="AraC_E_bind"/>
    <property type="match status" value="1"/>
</dbReference>
<keyword evidence="1" id="KW-0805">Transcription regulation</keyword>
<dbReference type="Gene3D" id="1.10.10.60">
    <property type="entry name" value="Homeodomain-like"/>
    <property type="match status" value="2"/>
</dbReference>
<dbReference type="PROSITE" id="PS00041">
    <property type="entry name" value="HTH_ARAC_FAMILY_1"/>
    <property type="match status" value="1"/>
</dbReference>
<keyword evidence="2" id="KW-0238">DNA-binding</keyword>
<dbReference type="RefSeq" id="WP_009580351.1">
    <property type="nucleotide sequence ID" value="NZ_AMZN01000044.1"/>
</dbReference>
<keyword evidence="3" id="KW-0804">Transcription</keyword>
<name>L8JQT1_9BACT</name>
<dbReference type="Gene3D" id="3.20.80.10">
    <property type="entry name" value="Regulatory factor, effector binding domain"/>
    <property type="match status" value="1"/>
</dbReference>
<dbReference type="AlphaFoldDB" id="L8JQT1"/>
<keyword evidence="6" id="KW-1185">Reference proteome</keyword>
<evidence type="ECO:0000256" key="1">
    <source>
        <dbReference type="ARBA" id="ARBA00023015"/>
    </source>
</evidence>
<dbReference type="SMART" id="SM00342">
    <property type="entry name" value="HTH_ARAC"/>
    <property type="match status" value="1"/>
</dbReference>
<evidence type="ECO:0000256" key="2">
    <source>
        <dbReference type="ARBA" id="ARBA00023125"/>
    </source>
</evidence>
<evidence type="ECO:0000259" key="4">
    <source>
        <dbReference type="PROSITE" id="PS01124"/>
    </source>
</evidence>
<dbReference type="InterPro" id="IPR009057">
    <property type="entry name" value="Homeodomain-like_sf"/>
</dbReference>
<dbReference type="Proteomes" id="UP000011135">
    <property type="component" value="Unassembled WGS sequence"/>
</dbReference>
<dbReference type="eggNOG" id="COG3708">
    <property type="taxonomic scope" value="Bacteria"/>
</dbReference>
<proteinExistence type="predicted"/>
<dbReference type="InterPro" id="IPR050959">
    <property type="entry name" value="MarA-like"/>
</dbReference>
<dbReference type="InterPro" id="IPR010499">
    <property type="entry name" value="AraC_E-bd"/>
</dbReference>
<protein>
    <submittedName>
        <fullName evidence="5">Transcriptional regulator (AraC/XylS family)</fullName>
    </submittedName>
</protein>
<evidence type="ECO:0000313" key="5">
    <source>
        <dbReference type="EMBL" id="ELR71210.1"/>
    </source>
</evidence>
<dbReference type="STRING" id="1237149.C900_03014"/>
<dbReference type="GO" id="GO:0043565">
    <property type="term" value="F:sequence-specific DNA binding"/>
    <property type="evidence" value="ECO:0007669"/>
    <property type="project" value="InterPro"/>
</dbReference>
<dbReference type="InterPro" id="IPR018062">
    <property type="entry name" value="HTH_AraC-typ_CS"/>
</dbReference>
<sequence>MELLKNEYEQRVEKAVRFIEDNLTARLTLERIAEQASFSKYHFLRIFSTVTGETVGSYVRKRRITRSADVLISTNQPILSIALDYQFDSQEAYTRSFKAVYKTTPGQYRKKGIDQIAFRQNELSEKRLNHLKTNISREAEVIDMQAKSLIGMSIETSLNNNRIPELWSKFMSRIHEIKSNKQTGRYGFQRYNADMEIGDLTEDMPFEDWATVEVRDFHNVPPGMKSHTLAGGKYARFIHRGGVRGFQMSLDYIYSTWFPASGYEPGKREAFQRYGERFFGPDHPKSELEVYVPIEPVKSAMK</sequence>
<dbReference type="InterPro" id="IPR011256">
    <property type="entry name" value="Reg_factor_effector_dom_sf"/>
</dbReference>
<dbReference type="GO" id="GO:0003700">
    <property type="term" value="F:DNA-binding transcription factor activity"/>
    <property type="evidence" value="ECO:0007669"/>
    <property type="project" value="InterPro"/>
</dbReference>
<dbReference type="InterPro" id="IPR029442">
    <property type="entry name" value="GyrI-like"/>
</dbReference>
<evidence type="ECO:0000256" key="3">
    <source>
        <dbReference type="ARBA" id="ARBA00023163"/>
    </source>
</evidence>
<dbReference type="Pfam" id="PF12833">
    <property type="entry name" value="HTH_18"/>
    <property type="match status" value="1"/>
</dbReference>
<evidence type="ECO:0000313" key="6">
    <source>
        <dbReference type="Proteomes" id="UP000011135"/>
    </source>
</evidence>
<accession>L8JQT1</accession>
<comment type="caution">
    <text evidence="5">The sequence shown here is derived from an EMBL/GenBank/DDBJ whole genome shotgun (WGS) entry which is preliminary data.</text>
</comment>
<dbReference type="OrthoDB" id="9816011at2"/>
<gene>
    <name evidence="5" type="ORF">C900_03014</name>
</gene>
<dbReference type="EMBL" id="AMZN01000044">
    <property type="protein sequence ID" value="ELR71210.1"/>
    <property type="molecule type" value="Genomic_DNA"/>
</dbReference>
<dbReference type="InterPro" id="IPR018060">
    <property type="entry name" value="HTH_AraC"/>
</dbReference>
<dbReference type="SUPFAM" id="SSF46689">
    <property type="entry name" value="Homeodomain-like"/>
    <property type="match status" value="2"/>
</dbReference>
<dbReference type="PROSITE" id="PS01124">
    <property type="entry name" value="HTH_ARAC_FAMILY_2"/>
    <property type="match status" value="1"/>
</dbReference>
<reference evidence="5 6" key="1">
    <citation type="submission" date="2012-12" db="EMBL/GenBank/DDBJ databases">
        <title>Genome assembly of Fulvivirga imtechensis AK7.</title>
        <authorList>
            <person name="Nupur N."/>
            <person name="Khatri I."/>
            <person name="Kumar R."/>
            <person name="Subramanian S."/>
            <person name="Pinnaka A."/>
        </authorList>
    </citation>
    <scope>NUCLEOTIDE SEQUENCE [LARGE SCALE GENOMIC DNA]</scope>
    <source>
        <strain evidence="5 6">AK7</strain>
    </source>
</reference>
<feature type="domain" description="HTH araC/xylS-type" evidence="4">
    <location>
        <begin position="13"/>
        <end position="111"/>
    </location>
</feature>
<dbReference type="eggNOG" id="COG2207">
    <property type="taxonomic scope" value="Bacteria"/>
</dbReference>
<organism evidence="5 6">
    <name type="scientific">Fulvivirga imtechensis AK7</name>
    <dbReference type="NCBI Taxonomy" id="1237149"/>
    <lineage>
        <taxon>Bacteria</taxon>
        <taxon>Pseudomonadati</taxon>
        <taxon>Bacteroidota</taxon>
        <taxon>Cytophagia</taxon>
        <taxon>Cytophagales</taxon>
        <taxon>Fulvivirgaceae</taxon>
        <taxon>Fulvivirga</taxon>
    </lineage>
</organism>